<keyword evidence="2" id="KW-1185">Reference proteome</keyword>
<reference evidence="1" key="2">
    <citation type="journal article" date="2022" name="Microbiol. Resour. Announc.">
        <title>Whole-Genome Sequence of Entomortierella parvispora E1425, a Mucoromycotan Fungus Associated with Burkholderiaceae-Related Endosymbiotic Bacteria.</title>
        <authorList>
            <person name="Herlambang A."/>
            <person name="Guo Y."/>
            <person name="Takashima Y."/>
            <person name="Narisawa K."/>
            <person name="Ohta H."/>
            <person name="Nishizawa T."/>
        </authorList>
    </citation>
    <scope>NUCLEOTIDE SEQUENCE</scope>
    <source>
        <strain evidence="1">E1425</strain>
    </source>
</reference>
<comment type="caution">
    <text evidence="1">The sequence shown here is derived from an EMBL/GenBank/DDBJ whole genome shotgun (WGS) entry which is preliminary data.</text>
</comment>
<gene>
    <name evidence="1" type="ORF">EMPS_04593</name>
</gene>
<dbReference type="EMBL" id="BQFW01000006">
    <property type="protein sequence ID" value="GJJ72236.1"/>
    <property type="molecule type" value="Genomic_DNA"/>
</dbReference>
<evidence type="ECO:0000313" key="2">
    <source>
        <dbReference type="Proteomes" id="UP000827284"/>
    </source>
</evidence>
<name>A0A9P3LVJ6_9FUNG</name>
<organism evidence="1 2">
    <name type="scientific">Entomortierella parvispora</name>
    <dbReference type="NCBI Taxonomy" id="205924"/>
    <lineage>
        <taxon>Eukaryota</taxon>
        <taxon>Fungi</taxon>
        <taxon>Fungi incertae sedis</taxon>
        <taxon>Mucoromycota</taxon>
        <taxon>Mortierellomycotina</taxon>
        <taxon>Mortierellomycetes</taxon>
        <taxon>Mortierellales</taxon>
        <taxon>Mortierellaceae</taxon>
        <taxon>Entomortierella</taxon>
    </lineage>
</organism>
<sequence>MLCAFEGAPRILRIWGQGRVVRVDTAEFNTLFQDLYQDSDLRNATGKRSIIVMDVESVGTSCGFGVPYYDYKGPRPTQINYWKKKTEDQVTEYWNTKNRFSLDGLPGMRHARMGPEWSSHKMDQGWLRRRSSKKVSSATAGAGEGWWELGSPIANMSLVAAGISVGVTIAGFRQ</sequence>
<dbReference type="PANTHER" id="PTHR39336:SF1">
    <property type="entry name" value="PYRIDOXAMINE PHOSPHATE OXIDASE FAMILY PROTEIN (AFU_ORTHOLOGUE AFUA_6G11440)"/>
    <property type="match status" value="1"/>
</dbReference>
<proteinExistence type="predicted"/>
<accession>A0A9P3LVJ6</accession>
<dbReference type="OrthoDB" id="539398at2759"/>
<protein>
    <submittedName>
        <fullName evidence="1">Uncharacterized protein</fullName>
    </submittedName>
</protein>
<dbReference type="AlphaFoldDB" id="A0A9P3LVJ6"/>
<dbReference type="PANTHER" id="PTHR39336">
    <property type="entry name" value="PYRIDOXAMINE PHOSPHATE OXIDASE FAMILY PROTEIN (AFU_ORTHOLOGUE AFUA_6G11440)"/>
    <property type="match status" value="1"/>
</dbReference>
<evidence type="ECO:0000313" key="1">
    <source>
        <dbReference type="EMBL" id="GJJ72236.1"/>
    </source>
</evidence>
<dbReference type="Proteomes" id="UP000827284">
    <property type="component" value="Unassembled WGS sequence"/>
</dbReference>
<reference evidence="1" key="1">
    <citation type="submission" date="2021-11" db="EMBL/GenBank/DDBJ databases">
        <authorList>
            <person name="Herlambang A."/>
            <person name="Guo Y."/>
            <person name="Takashima Y."/>
            <person name="Nishizawa T."/>
        </authorList>
    </citation>
    <scope>NUCLEOTIDE SEQUENCE</scope>
    <source>
        <strain evidence="1">E1425</strain>
    </source>
</reference>